<dbReference type="OrthoDB" id="9772407at2"/>
<sequence length="344" mass="37047">MNQSDPQAGVPLTRLGRSGLHVSRIALGTMMFGDRTDREEAARIVDDARERGVNMIDTANAYSHGRSETITGELIAADRDRWILSTKAGMAMGEGPNERGVSRRHLERATAASLGRLGTDVIDVLYLHKEDHGTPLEETVRAVADLIRSGRIRYFGVSNYRAWRVARICDLCDQEGIDRPVVAQVYYHALYRAAELELLPACAALGVGVMGYSPLARGVLTGKYVPGAEPPADSRAAAGNRRMLATEYHPENIAAAARLREHVEGRGGALAPFAVAWALANPLVHGIVAGPRTLAQWQGYFAGLDHAPDADDESAVDALVPPGTSAIAQYVDPSYPPEGRPRAP</sequence>
<dbReference type="AlphaFoldDB" id="A0A2U2N5H3"/>
<comment type="caution">
    <text evidence="3">The sequence shown here is derived from an EMBL/GenBank/DDBJ whole genome shotgun (WGS) entry which is preliminary data.</text>
</comment>
<reference evidence="3 4" key="1">
    <citation type="submission" date="2018-05" db="EMBL/GenBank/DDBJ databases">
        <title>Spiribacter halobius sp. nov., a moderately halophilic bacterium isolated from marine solar saltern.</title>
        <authorList>
            <person name="Zheng W.-S."/>
            <person name="Lu D.-C."/>
            <person name="Du Z.-J."/>
        </authorList>
    </citation>
    <scope>NUCLEOTIDE SEQUENCE [LARGE SCALE GENOMIC DNA]</scope>
    <source>
        <strain evidence="3 4">E85</strain>
    </source>
</reference>
<organism evidence="3 4">
    <name type="scientific">Sediminicurvatus halobius</name>
    <dbReference type="NCBI Taxonomy" id="2182432"/>
    <lineage>
        <taxon>Bacteria</taxon>
        <taxon>Pseudomonadati</taxon>
        <taxon>Pseudomonadota</taxon>
        <taxon>Gammaproteobacteria</taxon>
        <taxon>Chromatiales</taxon>
        <taxon>Ectothiorhodospiraceae</taxon>
        <taxon>Sediminicurvatus</taxon>
    </lineage>
</organism>
<evidence type="ECO:0000313" key="4">
    <source>
        <dbReference type="Proteomes" id="UP000245474"/>
    </source>
</evidence>
<accession>A0A2U2N5H3</accession>
<proteinExistence type="predicted"/>
<dbReference type="Gene3D" id="3.20.20.100">
    <property type="entry name" value="NADP-dependent oxidoreductase domain"/>
    <property type="match status" value="1"/>
</dbReference>
<feature type="domain" description="NADP-dependent oxidoreductase" evidence="2">
    <location>
        <begin position="24"/>
        <end position="319"/>
    </location>
</feature>
<dbReference type="Pfam" id="PF00248">
    <property type="entry name" value="Aldo_ket_red"/>
    <property type="match status" value="1"/>
</dbReference>
<dbReference type="FunFam" id="3.20.20.100:FF:000004">
    <property type="entry name" value="Oxidoreductase, aldo/keto reductase"/>
    <property type="match status" value="1"/>
</dbReference>
<dbReference type="GO" id="GO:0005829">
    <property type="term" value="C:cytosol"/>
    <property type="evidence" value="ECO:0007669"/>
    <property type="project" value="TreeGrafter"/>
</dbReference>
<dbReference type="InterPro" id="IPR023210">
    <property type="entry name" value="NADP_OxRdtase_dom"/>
</dbReference>
<dbReference type="Proteomes" id="UP000245474">
    <property type="component" value="Unassembled WGS sequence"/>
</dbReference>
<dbReference type="GO" id="GO:0016491">
    <property type="term" value="F:oxidoreductase activity"/>
    <property type="evidence" value="ECO:0007669"/>
    <property type="project" value="UniProtKB-KW"/>
</dbReference>
<dbReference type="InterPro" id="IPR050523">
    <property type="entry name" value="AKR_Detox_Biosynth"/>
</dbReference>
<dbReference type="InterPro" id="IPR036812">
    <property type="entry name" value="NAD(P)_OxRdtase_dom_sf"/>
</dbReference>
<dbReference type="PANTHER" id="PTHR43364:SF4">
    <property type="entry name" value="NAD(P)-LINKED OXIDOREDUCTASE SUPERFAMILY PROTEIN"/>
    <property type="match status" value="1"/>
</dbReference>
<gene>
    <name evidence="3" type="ORF">DEM34_05735</name>
</gene>
<protein>
    <submittedName>
        <fullName evidence="3">NADP-dependent oxidoreductase</fullName>
    </submittedName>
</protein>
<evidence type="ECO:0000256" key="1">
    <source>
        <dbReference type="ARBA" id="ARBA00023002"/>
    </source>
</evidence>
<keyword evidence="4" id="KW-1185">Reference proteome</keyword>
<dbReference type="PANTHER" id="PTHR43364">
    <property type="entry name" value="NADH-SPECIFIC METHYLGLYOXAL REDUCTASE-RELATED"/>
    <property type="match status" value="1"/>
</dbReference>
<evidence type="ECO:0000313" key="3">
    <source>
        <dbReference type="EMBL" id="PWG64380.1"/>
    </source>
</evidence>
<name>A0A2U2N5H3_9GAMM</name>
<dbReference type="RefSeq" id="WP_109677156.1">
    <property type="nucleotide sequence ID" value="NZ_CP086615.1"/>
</dbReference>
<keyword evidence="1" id="KW-0560">Oxidoreductase</keyword>
<dbReference type="SUPFAM" id="SSF51430">
    <property type="entry name" value="NAD(P)-linked oxidoreductase"/>
    <property type="match status" value="1"/>
</dbReference>
<dbReference type="EMBL" id="QFFI01000006">
    <property type="protein sequence ID" value="PWG64380.1"/>
    <property type="molecule type" value="Genomic_DNA"/>
</dbReference>
<evidence type="ECO:0000259" key="2">
    <source>
        <dbReference type="Pfam" id="PF00248"/>
    </source>
</evidence>